<proteinExistence type="predicted"/>
<dbReference type="Proteomes" id="UP000294576">
    <property type="component" value="Unassembled WGS sequence"/>
</dbReference>
<gene>
    <name evidence="1" type="ORF">EV132_13311</name>
</gene>
<organism evidence="1 2">
    <name type="scientific">Rhizobium sullae</name>
    <name type="common">Rhizobium hedysari</name>
    <dbReference type="NCBI Taxonomy" id="50338"/>
    <lineage>
        <taxon>Bacteria</taxon>
        <taxon>Pseudomonadati</taxon>
        <taxon>Pseudomonadota</taxon>
        <taxon>Alphaproteobacteria</taxon>
        <taxon>Hyphomicrobiales</taxon>
        <taxon>Rhizobiaceae</taxon>
        <taxon>Rhizobium/Agrobacterium group</taxon>
        <taxon>Rhizobium</taxon>
    </lineage>
</organism>
<name>A0A4R3PT88_RHISU</name>
<dbReference type="AlphaFoldDB" id="A0A4R3PT88"/>
<protein>
    <submittedName>
        <fullName evidence="1">Uncharacterized protein</fullName>
    </submittedName>
</protein>
<reference evidence="1 2" key="1">
    <citation type="submission" date="2019-03" db="EMBL/GenBank/DDBJ databases">
        <title>Genomic Encyclopedia of Type Strains, Phase IV (KMG-V): Genome sequencing to study the core and pangenomes of soil and plant-associated prokaryotes.</title>
        <authorList>
            <person name="Whitman W."/>
        </authorList>
    </citation>
    <scope>NUCLEOTIDE SEQUENCE [LARGE SCALE GENOMIC DNA]</scope>
    <source>
        <strain evidence="1 2">Hc14</strain>
    </source>
</reference>
<evidence type="ECO:0000313" key="1">
    <source>
        <dbReference type="EMBL" id="TCU06068.1"/>
    </source>
</evidence>
<sequence length="44" mass="5097">MRICRFDDNRVGVVEGDEIVDVSAIVDRLPACEMALPSWRRIHR</sequence>
<accession>A0A4R3PT88</accession>
<comment type="caution">
    <text evidence="1">The sequence shown here is derived from an EMBL/GenBank/DDBJ whole genome shotgun (WGS) entry which is preliminary data.</text>
</comment>
<evidence type="ECO:0000313" key="2">
    <source>
        <dbReference type="Proteomes" id="UP000294576"/>
    </source>
</evidence>
<dbReference type="EMBL" id="SMBH01000033">
    <property type="protein sequence ID" value="TCU06068.1"/>
    <property type="molecule type" value="Genomic_DNA"/>
</dbReference>